<comment type="subcellular location">
    <subcellularLocation>
        <location evidence="1">Endoplasmic reticulum membrane</location>
        <topology evidence="1">Multi-pass membrane protein</topology>
    </subcellularLocation>
</comment>
<sequence length="185" mass="19980">MQLLVPSETAAQLRCVARQDLPDALRSALAEALGTARIHGASAADPAVAEQAPSIISHTTLCSVAAWARTQGMQACTLAQLVRNAQVYIESPRVYQRPKSLDEQLAKIARANEAAEYARMVAPREEPYTVRGALVPADERAAWRQTRSHVSAILNIALSMGAVATAVWWGAGSRSPIWSPLRSQR</sequence>
<dbReference type="Pfam" id="PF11712">
    <property type="entry name" value="Vma12"/>
    <property type="match status" value="1"/>
</dbReference>
<name>A0A2N1JDU2_9BASI</name>
<dbReference type="GO" id="GO:0070072">
    <property type="term" value="P:vacuolar proton-transporting V-type ATPase complex assembly"/>
    <property type="evidence" value="ECO:0007669"/>
    <property type="project" value="InterPro"/>
</dbReference>
<keyword evidence="5 6" id="KW-0472">Membrane</keyword>
<keyword evidence="4 6" id="KW-1133">Transmembrane helix</keyword>
<keyword evidence="3" id="KW-0256">Endoplasmic reticulum</keyword>
<gene>
    <name evidence="7" type="ORF">MVES_001324</name>
</gene>
<evidence type="ECO:0000313" key="8">
    <source>
        <dbReference type="Proteomes" id="UP000232875"/>
    </source>
</evidence>
<dbReference type="PANTHER" id="PTHR31394:SF1">
    <property type="entry name" value="TRANSMEMBRANE PROTEIN 199"/>
    <property type="match status" value="1"/>
</dbReference>
<feature type="transmembrane region" description="Helical" evidence="6">
    <location>
        <begin position="150"/>
        <end position="171"/>
    </location>
</feature>
<evidence type="ECO:0000256" key="1">
    <source>
        <dbReference type="ARBA" id="ARBA00004477"/>
    </source>
</evidence>
<dbReference type="OrthoDB" id="19981at2759"/>
<evidence type="ECO:0000256" key="5">
    <source>
        <dbReference type="ARBA" id="ARBA00023136"/>
    </source>
</evidence>
<dbReference type="GO" id="GO:0005789">
    <property type="term" value="C:endoplasmic reticulum membrane"/>
    <property type="evidence" value="ECO:0007669"/>
    <property type="project" value="UniProtKB-SubCell"/>
</dbReference>
<evidence type="ECO:0000256" key="2">
    <source>
        <dbReference type="ARBA" id="ARBA00022692"/>
    </source>
</evidence>
<dbReference type="EMBL" id="KZ454988">
    <property type="protein sequence ID" value="PKI84720.1"/>
    <property type="molecule type" value="Genomic_DNA"/>
</dbReference>
<evidence type="ECO:0000256" key="6">
    <source>
        <dbReference type="SAM" id="Phobius"/>
    </source>
</evidence>
<evidence type="ECO:0000313" key="7">
    <source>
        <dbReference type="EMBL" id="PKI84720.1"/>
    </source>
</evidence>
<keyword evidence="8" id="KW-1185">Reference proteome</keyword>
<dbReference type="AlphaFoldDB" id="A0A2N1JDU2"/>
<evidence type="ECO:0000256" key="4">
    <source>
        <dbReference type="ARBA" id="ARBA00022989"/>
    </source>
</evidence>
<reference evidence="7 8" key="1">
    <citation type="submission" date="2017-10" db="EMBL/GenBank/DDBJ databases">
        <title>A novel species of cold-tolerant Malassezia isolated from bats.</title>
        <authorList>
            <person name="Lorch J.M."/>
            <person name="Palmer J.M."/>
            <person name="Vanderwolf K.J."/>
            <person name="Schmidt K.Z."/>
            <person name="Verant M.L."/>
            <person name="Weller T.J."/>
            <person name="Blehert D.S."/>
        </authorList>
    </citation>
    <scope>NUCLEOTIDE SEQUENCE [LARGE SCALE GENOMIC DNA]</scope>
    <source>
        <strain evidence="7 8">NWHC:44797-103</strain>
    </source>
</reference>
<dbReference type="PANTHER" id="PTHR31394">
    <property type="entry name" value="TRANSMEMBRANE PROTEIN 199"/>
    <property type="match status" value="1"/>
</dbReference>
<evidence type="ECO:0000256" key="3">
    <source>
        <dbReference type="ARBA" id="ARBA00022824"/>
    </source>
</evidence>
<organism evidence="7 8">
    <name type="scientific">Malassezia vespertilionis</name>
    <dbReference type="NCBI Taxonomy" id="2020962"/>
    <lineage>
        <taxon>Eukaryota</taxon>
        <taxon>Fungi</taxon>
        <taxon>Dikarya</taxon>
        <taxon>Basidiomycota</taxon>
        <taxon>Ustilaginomycotina</taxon>
        <taxon>Malasseziomycetes</taxon>
        <taxon>Malasseziales</taxon>
        <taxon>Malasseziaceae</taxon>
        <taxon>Malassezia</taxon>
    </lineage>
</organism>
<keyword evidence="2 6" id="KW-0812">Transmembrane</keyword>
<proteinExistence type="predicted"/>
<dbReference type="Proteomes" id="UP000232875">
    <property type="component" value="Unassembled WGS sequence"/>
</dbReference>
<dbReference type="InterPro" id="IPR021013">
    <property type="entry name" value="ATPase_Vma12"/>
</dbReference>
<accession>A0A2N1JDU2</accession>
<protein>
    <submittedName>
        <fullName evidence="7">Uncharacterized protein</fullName>
    </submittedName>
</protein>